<feature type="compositionally biased region" description="Polar residues" evidence="10">
    <location>
        <begin position="58"/>
        <end position="75"/>
    </location>
</feature>
<dbReference type="PROSITE" id="PS51722">
    <property type="entry name" value="G_TR_2"/>
    <property type="match status" value="1"/>
</dbReference>
<dbReference type="Gramene" id="LPERR04G19480.1">
    <property type="protein sequence ID" value="LPERR04G19480.1"/>
    <property type="gene ID" value="LPERR04G19480"/>
</dbReference>
<dbReference type="Pfam" id="PF22594">
    <property type="entry name" value="GTP-eEF1A_C"/>
    <property type="match status" value="1"/>
</dbReference>
<dbReference type="InterPro" id="IPR000795">
    <property type="entry name" value="T_Tr_GTP-bd_dom"/>
</dbReference>
<dbReference type="STRING" id="77586.A0A0D9W8W3"/>
<dbReference type="Gene3D" id="3.40.50.300">
    <property type="entry name" value="P-loop containing nucleotide triphosphate hydrolases"/>
    <property type="match status" value="1"/>
</dbReference>
<dbReference type="InterPro" id="IPR054696">
    <property type="entry name" value="GTP-eEF1A_C"/>
</dbReference>
<dbReference type="GO" id="GO:0005525">
    <property type="term" value="F:GTP binding"/>
    <property type="evidence" value="ECO:0007669"/>
    <property type="project" value="UniProtKB-KW"/>
</dbReference>
<evidence type="ECO:0000313" key="12">
    <source>
        <dbReference type="EnsemblPlants" id="LPERR04G19480.1"/>
    </source>
</evidence>
<evidence type="ECO:0000256" key="6">
    <source>
        <dbReference type="ARBA" id="ARBA00022490"/>
    </source>
</evidence>
<dbReference type="InterPro" id="IPR027417">
    <property type="entry name" value="P-loop_NTPase"/>
</dbReference>
<dbReference type="SUPFAM" id="SSF50465">
    <property type="entry name" value="EF-Tu/eEF-1alpha/eIF2-gamma C-terminal domain"/>
    <property type="match status" value="1"/>
</dbReference>
<reference evidence="12" key="3">
    <citation type="submission" date="2015-04" db="UniProtKB">
        <authorList>
            <consortium name="EnsemblPlants"/>
        </authorList>
    </citation>
    <scope>IDENTIFICATION</scope>
</reference>
<dbReference type="eggNOG" id="KOG3381">
    <property type="taxonomic scope" value="Eukaryota"/>
</dbReference>
<evidence type="ECO:0000256" key="10">
    <source>
        <dbReference type="SAM" id="MobiDB-lite"/>
    </source>
</evidence>
<dbReference type="Gene3D" id="2.40.30.10">
    <property type="entry name" value="Translation factors"/>
    <property type="match status" value="2"/>
</dbReference>
<dbReference type="GO" id="GO:0007059">
    <property type="term" value="P:chromosome segregation"/>
    <property type="evidence" value="ECO:0007669"/>
    <property type="project" value="UniProtKB-KW"/>
</dbReference>
<dbReference type="InterPro" id="IPR050100">
    <property type="entry name" value="TRAFAC_GTPase_members"/>
</dbReference>
<dbReference type="PRINTS" id="PR00315">
    <property type="entry name" value="ELONGATNFCT"/>
</dbReference>
<dbReference type="EnsemblPlants" id="LPERR04G19480.1">
    <property type="protein sequence ID" value="LPERR04G19480.1"/>
    <property type="gene ID" value="LPERR04G19480"/>
</dbReference>
<comment type="subcellular location">
    <subcellularLocation>
        <location evidence="2">Cytoplasm</location>
    </subcellularLocation>
</comment>
<accession>A0A0D9W8W3</accession>
<dbReference type="FunFam" id="3.40.50.300:FF:001277">
    <property type="entry name" value="Elongation factor 1 alpha-like protein"/>
    <property type="match status" value="1"/>
</dbReference>
<dbReference type="InterPro" id="IPR004161">
    <property type="entry name" value="EFTu-like_2"/>
</dbReference>
<dbReference type="GO" id="GO:0003924">
    <property type="term" value="F:GTPase activity"/>
    <property type="evidence" value="ECO:0007669"/>
    <property type="project" value="InterPro"/>
</dbReference>
<comment type="function">
    <text evidence="1">This protein promotes the GTP-dependent binding of aminoacyl-tRNA to the A-site of ribosomes during protein biosynthesis.</text>
</comment>
<feature type="region of interest" description="Disordered" evidence="10">
    <location>
        <begin position="29"/>
        <end position="96"/>
    </location>
</feature>
<dbReference type="CDD" id="cd01883">
    <property type="entry name" value="EF1_alpha"/>
    <property type="match status" value="1"/>
</dbReference>
<dbReference type="FunFam" id="2.40.30.10:FF:000020">
    <property type="entry name" value="Translation elongation factor EF-1"/>
    <property type="match status" value="1"/>
</dbReference>
<keyword evidence="7" id="KW-0547">Nucleotide-binding</keyword>
<evidence type="ECO:0000259" key="11">
    <source>
        <dbReference type="PROSITE" id="PS51722"/>
    </source>
</evidence>
<dbReference type="SUPFAM" id="SSF117916">
    <property type="entry name" value="Fe-S cluster assembly (FSCA) domain-like"/>
    <property type="match status" value="1"/>
</dbReference>
<evidence type="ECO:0000256" key="7">
    <source>
        <dbReference type="ARBA" id="ARBA00022741"/>
    </source>
</evidence>
<name>A0A0D9W8W3_9ORYZ</name>
<sequence>MCMFDNHQSMVYCEMCGVFRESFMKSAKDGSVKVNGRPSDFGTPSMPKSDSTKMPPVKTSTKDFSGNPGIKNTSISHEKVNSTHSTSVGKPSGAGKKVKHIALPEDVPVERTAQLISDHFQLKEDQSSRASSSAQNEDVVQKLSSDIHKLGLEKNEVDIAKPDLPEEYKPEKWMFADEESGVLSQLNLAIVGHVDSGKSTLSGRLLHLLGKISKKDMHKNEKEAKEKGKGSFAYAWAMDESSEERERGVTMTVAVAYLETKKYRVVLLDSPGHKDFVPNMISGATQADAAILVVDACTGSFEAGMDGEGGKSVGQTKEHAQLIRSFGVEQLIVAVNKMDAIGYSKERFEFIKVQLGSFLRSCNFKDSCVIWIPLSAVENQNLMKNSSDVRLASWYQGLCLLDAIDSLQLPSRDVSKPLILPICDVIKSQSTGQFLAFGKLETGAIRNGSKVLVSPCGEVVTVKTIEQDSNPCDIARAGDNVAVSLQGIDGSKLIPGGVICNPGFPVPISNLLELRVLVLDITIPILIGHQVEFHIHHVKEACRVTKIVALLDKAGKPSKTAPRFLKSKQNAVIQVALEAPVCVQEFSKCRALGRAFLRSSGSTIAVGVVMRTPDQLKRYTPSAVFLPDESRRARDAHGRRRRRISLDPEHPYSLEELNVVTEDSVELNDELSHVRVTFTPTVEHCSMATVIGLCLRVKLMRSLPPRYKVDIRVAPGSHATETAVNKQLNDKERVAAALENPNLLDIVEECLSPTRSKPGFHINSCRARSLKVKAKMDSGDGRTRLAPLIFETPSGQLLVQILQSHPHLLPATVDQQLENLQSEKDAQEKEASKAPQDLLYKRIAEVKEKERQNTLEEIIYCWIMYKFMDNDISMTPALSPLGGPVRDISSLPNQEDRLQSIHSPDALEMIQNHLNLIMGEKVAAPLDTVVEISNLNLGKLYAASIMYGYFLKRVDERFQLEKNMKTLPPNPKQQIVFENLKPNPFWDMESLVQITPDGEEIDLDDEESNPNKLRSYVSHLDADTLQRYATIRSKEAVSLIEKQTQALFGRPDIKVLDDGSVNAKDGQMITITFIELTHLVLEAAAFGSFLWEAESHVESKYHFVNS</sequence>
<keyword evidence="5" id="KW-0488">Methylation</keyword>
<dbReference type="PANTHER" id="PTHR23115">
    <property type="entry name" value="TRANSLATION FACTOR"/>
    <property type="match status" value="1"/>
</dbReference>
<dbReference type="Gene3D" id="6.10.250.1280">
    <property type="match status" value="1"/>
</dbReference>
<dbReference type="Gene3D" id="3.30.300.130">
    <property type="entry name" value="Fe-S cluster assembly (FSCA)"/>
    <property type="match status" value="1"/>
</dbReference>
<evidence type="ECO:0000256" key="5">
    <source>
        <dbReference type="ARBA" id="ARBA00022481"/>
    </source>
</evidence>
<protein>
    <recommendedName>
        <fullName evidence="11">Tr-type G domain-containing protein</fullName>
    </recommendedName>
</protein>
<dbReference type="AlphaFoldDB" id="A0A0D9W8W3"/>
<dbReference type="Pfam" id="PF05542">
    <property type="entry name" value="DUF760"/>
    <property type="match status" value="1"/>
</dbReference>
<dbReference type="Proteomes" id="UP000032180">
    <property type="component" value="Chromosome 4"/>
</dbReference>
<evidence type="ECO:0000256" key="9">
    <source>
        <dbReference type="ARBA" id="ARBA00023134"/>
    </source>
</evidence>
<keyword evidence="6" id="KW-0963">Cytoplasm</keyword>
<evidence type="ECO:0000256" key="1">
    <source>
        <dbReference type="ARBA" id="ARBA00003982"/>
    </source>
</evidence>
<evidence type="ECO:0000256" key="3">
    <source>
        <dbReference type="ARBA" id="ARBA00007249"/>
    </source>
</evidence>
<dbReference type="Pfam" id="PF00009">
    <property type="entry name" value="GTP_EFTU"/>
    <property type="match status" value="1"/>
</dbReference>
<dbReference type="CDD" id="cd04093">
    <property type="entry name" value="HBS1_C_III"/>
    <property type="match status" value="1"/>
</dbReference>
<proteinExistence type="inferred from homology"/>
<dbReference type="FunFam" id="2.40.30.10:FF:000060">
    <property type="entry name" value="elongation factor 1-alpha isoform X4"/>
    <property type="match status" value="1"/>
</dbReference>
<evidence type="ECO:0000256" key="8">
    <source>
        <dbReference type="ARBA" id="ARBA00022829"/>
    </source>
</evidence>
<comment type="similarity">
    <text evidence="4">Belongs to the MIP18 family.</text>
</comment>
<keyword evidence="9" id="KW-0342">GTP-binding</keyword>
<evidence type="ECO:0000256" key="2">
    <source>
        <dbReference type="ARBA" id="ARBA00004496"/>
    </source>
</evidence>
<evidence type="ECO:0000313" key="13">
    <source>
        <dbReference type="Proteomes" id="UP000032180"/>
    </source>
</evidence>
<dbReference type="InterPro" id="IPR009000">
    <property type="entry name" value="Transl_B-barrel_sf"/>
</dbReference>
<dbReference type="eggNOG" id="KOG0458">
    <property type="taxonomic scope" value="Eukaryota"/>
</dbReference>
<keyword evidence="13" id="KW-1185">Reference proteome</keyword>
<dbReference type="SUPFAM" id="SSF52540">
    <property type="entry name" value="P-loop containing nucleoside triphosphate hydrolases"/>
    <property type="match status" value="1"/>
</dbReference>
<dbReference type="GO" id="GO:1990229">
    <property type="term" value="C:iron-sulfur cluster assembly complex"/>
    <property type="evidence" value="ECO:0007669"/>
    <property type="project" value="UniProtKB-ARBA"/>
</dbReference>
<dbReference type="GO" id="GO:0140535">
    <property type="term" value="C:intracellular protein-containing complex"/>
    <property type="evidence" value="ECO:0007669"/>
    <property type="project" value="UniProtKB-ARBA"/>
</dbReference>
<reference evidence="13" key="2">
    <citation type="submission" date="2013-12" db="EMBL/GenBank/DDBJ databases">
        <authorList>
            <person name="Yu Y."/>
            <person name="Lee S."/>
            <person name="de Baynast K."/>
            <person name="Wissotski M."/>
            <person name="Liu L."/>
            <person name="Talag J."/>
            <person name="Goicoechea J."/>
            <person name="Angelova A."/>
            <person name="Jetty R."/>
            <person name="Kudrna D."/>
            <person name="Golser W."/>
            <person name="Rivera L."/>
            <person name="Zhang J."/>
            <person name="Wing R."/>
        </authorList>
    </citation>
    <scope>NUCLEOTIDE SEQUENCE</scope>
</reference>
<keyword evidence="8" id="KW-0159">Chromosome partition</keyword>
<reference evidence="12 13" key="1">
    <citation type="submission" date="2012-08" db="EMBL/GenBank/DDBJ databases">
        <title>Oryza genome evolution.</title>
        <authorList>
            <person name="Wing R.A."/>
        </authorList>
    </citation>
    <scope>NUCLEOTIDE SEQUENCE</scope>
</reference>
<dbReference type="Pfam" id="PF03144">
    <property type="entry name" value="GTP_EFTU_D2"/>
    <property type="match status" value="1"/>
</dbReference>
<dbReference type="InterPro" id="IPR008479">
    <property type="entry name" value="DUF760"/>
</dbReference>
<comment type="similarity">
    <text evidence="3">Belongs to the TRAFAC class translation factor GTPase superfamily. Classic translation factor GTPase family. EF-Tu/EF-1A subfamily.</text>
</comment>
<dbReference type="InterPro" id="IPR009001">
    <property type="entry name" value="Transl_elong_EF1A/Init_IF2_C"/>
</dbReference>
<dbReference type="InterPro" id="IPR034904">
    <property type="entry name" value="FSCA_dom_sf"/>
</dbReference>
<dbReference type="SUPFAM" id="SSF50447">
    <property type="entry name" value="Translation proteins"/>
    <property type="match status" value="1"/>
</dbReference>
<evidence type="ECO:0000256" key="4">
    <source>
        <dbReference type="ARBA" id="ARBA00010381"/>
    </source>
</evidence>
<organism evidence="12 13">
    <name type="scientific">Leersia perrieri</name>
    <dbReference type="NCBI Taxonomy" id="77586"/>
    <lineage>
        <taxon>Eukaryota</taxon>
        <taxon>Viridiplantae</taxon>
        <taxon>Streptophyta</taxon>
        <taxon>Embryophyta</taxon>
        <taxon>Tracheophyta</taxon>
        <taxon>Spermatophyta</taxon>
        <taxon>Magnoliopsida</taxon>
        <taxon>Liliopsida</taxon>
        <taxon>Poales</taxon>
        <taxon>Poaceae</taxon>
        <taxon>BOP clade</taxon>
        <taxon>Oryzoideae</taxon>
        <taxon>Oryzeae</taxon>
        <taxon>Oryzinae</taxon>
        <taxon>Leersia</taxon>
    </lineage>
</organism>
<feature type="domain" description="Tr-type G" evidence="11">
    <location>
        <begin position="183"/>
        <end position="412"/>
    </location>
</feature>
<dbReference type="FunFam" id="3.30.300.130:FF:000005">
    <property type="entry name" value="Mitotic spindle-associated mmxd complex subunit"/>
    <property type="match status" value="1"/>
</dbReference>